<evidence type="ECO:0000256" key="1">
    <source>
        <dbReference type="SAM" id="MobiDB-lite"/>
    </source>
</evidence>
<gene>
    <name evidence="2" type="ORF">ARALYDRAFT_909407</name>
</gene>
<feature type="compositionally biased region" description="Pro residues" evidence="1">
    <location>
        <begin position="12"/>
        <end position="42"/>
    </location>
</feature>
<dbReference type="Proteomes" id="UP000008694">
    <property type="component" value="Unassembled WGS sequence"/>
</dbReference>
<dbReference type="Gramene" id="scaffold_601464.1">
    <property type="protein sequence ID" value="scaffold_601464.1"/>
    <property type="gene ID" value="scaffold_601464.1"/>
</dbReference>
<proteinExistence type="predicted"/>
<dbReference type="EMBL" id="GL348718">
    <property type="protein sequence ID" value="EFH49925.1"/>
    <property type="molecule type" value="Genomic_DNA"/>
</dbReference>
<keyword evidence="3" id="KW-1185">Reference proteome</keyword>
<name>D7M6J3_ARALL</name>
<evidence type="ECO:0000313" key="2">
    <source>
        <dbReference type="EMBL" id="EFH49925.1"/>
    </source>
</evidence>
<dbReference type="HOGENOM" id="CLU_044650_0_0_1"/>
<feature type="region of interest" description="Disordered" evidence="1">
    <location>
        <begin position="1"/>
        <end position="46"/>
    </location>
</feature>
<reference evidence="3" key="1">
    <citation type="journal article" date="2011" name="Nat. Genet.">
        <title>The Arabidopsis lyrata genome sequence and the basis of rapid genome size change.</title>
        <authorList>
            <person name="Hu T.T."/>
            <person name="Pattyn P."/>
            <person name="Bakker E.G."/>
            <person name="Cao J."/>
            <person name="Cheng J.-F."/>
            <person name="Clark R.M."/>
            <person name="Fahlgren N."/>
            <person name="Fawcett J.A."/>
            <person name="Grimwood J."/>
            <person name="Gundlach H."/>
            <person name="Haberer G."/>
            <person name="Hollister J.D."/>
            <person name="Ossowski S."/>
            <person name="Ottilar R.P."/>
            <person name="Salamov A.A."/>
            <person name="Schneeberger K."/>
            <person name="Spannagl M."/>
            <person name="Wang X."/>
            <person name="Yang L."/>
            <person name="Nasrallah M.E."/>
            <person name="Bergelson J."/>
            <person name="Carrington J.C."/>
            <person name="Gaut B.S."/>
            <person name="Schmutz J."/>
            <person name="Mayer K.F.X."/>
            <person name="Van de Peer Y."/>
            <person name="Grigoriev I.V."/>
            <person name="Nordborg M."/>
            <person name="Weigel D."/>
            <person name="Guo Y.-L."/>
        </authorList>
    </citation>
    <scope>NUCLEOTIDE SEQUENCE [LARGE SCALE GENOMIC DNA]</scope>
    <source>
        <strain evidence="3">cv. MN47</strain>
    </source>
</reference>
<protein>
    <submittedName>
        <fullName evidence="2">Predicted protein</fullName>
    </submittedName>
</protein>
<sequence length="437" mass="48331">MYSVTFLVLRSPPAPPSEPPSPPSEPPSPPTPPEPPDPPDPQIRPSSGEIYAQVLLLPHFTGLPRVHSEHKLPSPPPSRHVPPIITVFVPRRSSRRCCHMPITTRSPKVKLRFSLVGPYHCCGLVTSLSRPNYRSCCGPTPLFDWTRYVISNLLLSPLIRLLRYIIWNGRGHYSSFVSTPLHWLRDYQFRVQAPSIVPTAFFPSVHPLVVVICYLTFAVNSWDWLGFVQPCVSSSDMYVAFPCAPNVVGTSWAGFVISGMCTRILSGSLFNGQSRPSWALSIYMTSEGLGFTEENICVIKSQLFQPPSQKIEAFLSFSDAEWLQSMVCCGLGWSFKDPLNGKIHHGSFSRPFVSSVLVAEALALKAAIKAAIKAALLLGVSRLACVSDCQELVLLPNTDGHANELDSILADCDLFVLYFCLCMFILFQGLKTVELTL</sequence>
<evidence type="ECO:0000313" key="3">
    <source>
        <dbReference type="Proteomes" id="UP000008694"/>
    </source>
</evidence>
<organism evidence="3">
    <name type="scientific">Arabidopsis lyrata subsp. lyrata</name>
    <name type="common">Lyre-leaved rock-cress</name>
    <dbReference type="NCBI Taxonomy" id="81972"/>
    <lineage>
        <taxon>Eukaryota</taxon>
        <taxon>Viridiplantae</taxon>
        <taxon>Streptophyta</taxon>
        <taxon>Embryophyta</taxon>
        <taxon>Tracheophyta</taxon>
        <taxon>Spermatophyta</taxon>
        <taxon>Magnoliopsida</taxon>
        <taxon>eudicotyledons</taxon>
        <taxon>Gunneridae</taxon>
        <taxon>Pentapetalae</taxon>
        <taxon>rosids</taxon>
        <taxon>malvids</taxon>
        <taxon>Brassicales</taxon>
        <taxon>Brassicaceae</taxon>
        <taxon>Camelineae</taxon>
        <taxon>Arabidopsis</taxon>
    </lineage>
</organism>
<dbReference type="AlphaFoldDB" id="D7M6J3"/>
<dbReference type="eggNOG" id="KOG1075">
    <property type="taxonomic scope" value="Eukaryota"/>
</dbReference>
<accession>D7M6J3</accession>